<gene>
    <name evidence="1" type="ordered locus">Dda3937_02563</name>
</gene>
<evidence type="ECO:0000313" key="1">
    <source>
        <dbReference type="EMBL" id="ADM97095.1"/>
    </source>
</evidence>
<proteinExistence type="predicted"/>
<dbReference type="KEGG" id="ddd:Dda3937_02563"/>
<evidence type="ECO:0000313" key="2">
    <source>
        <dbReference type="Proteomes" id="UP000006859"/>
    </source>
</evidence>
<dbReference type="HOGENOM" id="CLU_171189_0_0_6"/>
<organism evidence="1 2">
    <name type="scientific">Dickeya dadantii (strain 3937)</name>
    <name type="common">Erwinia chrysanthemi (strain 3937)</name>
    <dbReference type="NCBI Taxonomy" id="198628"/>
    <lineage>
        <taxon>Bacteria</taxon>
        <taxon>Pseudomonadati</taxon>
        <taxon>Pseudomonadota</taxon>
        <taxon>Gammaproteobacteria</taxon>
        <taxon>Enterobacterales</taxon>
        <taxon>Pectobacteriaceae</taxon>
        <taxon>Dickeya</taxon>
    </lineage>
</organism>
<dbReference type="eggNOG" id="ENOG5032SPZ">
    <property type="taxonomic scope" value="Bacteria"/>
</dbReference>
<dbReference type="Proteomes" id="UP000006859">
    <property type="component" value="Chromosome"/>
</dbReference>
<dbReference type="STRING" id="198628.Dda3937_02563"/>
<keyword evidence="2" id="KW-1185">Reference proteome</keyword>
<dbReference type="EMBL" id="CP002038">
    <property type="protein sequence ID" value="ADM97095.1"/>
    <property type="molecule type" value="Genomic_DNA"/>
</dbReference>
<reference evidence="1 2" key="1">
    <citation type="journal article" date="2011" name="J. Bacteriol.">
        <title>Genome sequence of the plant-pathogenic bacterium Dickeya dadantii 3937.</title>
        <authorList>
            <person name="Glasner J.D."/>
            <person name="Yang C.H."/>
            <person name="Reverchon S."/>
            <person name="Hugouvieux-Cotte-Pattat N."/>
            <person name="Condemine G."/>
            <person name="Bohin J.P."/>
            <person name="Van Gijsegem F."/>
            <person name="Yang S."/>
            <person name="Franza T."/>
            <person name="Expert D."/>
            <person name="Plunkett G. III"/>
            <person name="San Francisco M.J."/>
            <person name="Charkowski A.O."/>
            <person name="Py B."/>
            <person name="Bell K."/>
            <person name="Rauscher L."/>
            <person name="Rodriguez-Palenzuela P."/>
            <person name="Toussaint A."/>
            <person name="Holeva M.C."/>
            <person name="He S.Y."/>
            <person name="Douet V."/>
            <person name="Boccara M."/>
            <person name="Blanco C."/>
            <person name="Toth I."/>
            <person name="Anderson B.D."/>
            <person name="Biehl B.S."/>
            <person name="Mau B."/>
            <person name="Flynn S.M."/>
            <person name="Barras F."/>
            <person name="Lindeberg M."/>
            <person name="Birch P.R."/>
            <person name="Tsuyumu S."/>
            <person name="Shi X."/>
            <person name="Hibbing M."/>
            <person name="Yap M.N."/>
            <person name="Carpentier M."/>
            <person name="Dassa E."/>
            <person name="Umehara M."/>
            <person name="Kim J.F."/>
            <person name="Rusch M."/>
            <person name="Soni P."/>
            <person name="Mayhew G.F."/>
            <person name="Fouts D.E."/>
            <person name="Gill S.R."/>
            <person name="Blattner F.R."/>
            <person name="Keen N.T."/>
            <person name="Perna N.T."/>
        </authorList>
    </citation>
    <scope>NUCLEOTIDE SEQUENCE [LARGE SCALE GENOMIC DNA]</scope>
    <source>
        <strain evidence="1 2">3937</strain>
    </source>
</reference>
<sequence>MMDGLWRVVAGLAVAFAAGWLVASWQRDSVDLAVTRAATAAAEQSRQALQALASQSGAALESKLEALRNVPNKTVYREIVKPVFTNVCLSAEFVSLYNDAVNHTERVLSGKPEKEMSGQ</sequence>
<protein>
    <submittedName>
        <fullName evidence="1">Uncharacterized protein</fullName>
    </submittedName>
</protein>
<accession>E0SAN7</accession>
<dbReference type="AlphaFoldDB" id="E0SAN7"/>
<name>E0SAN7_DICD3</name>